<dbReference type="InterPro" id="IPR001610">
    <property type="entry name" value="PAC"/>
</dbReference>
<evidence type="ECO:0000259" key="5">
    <source>
        <dbReference type="PROSITE" id="PS50887"/>
    </source>
</evidence>
<organism evidence="6 7">
    <name type="scientific">Novosphingobium fluoreni</name>
    <dbReference type="NCBI Taxonomy" id="1391222"/>
    <lineage>
        <taxon>Bacteria</taxon>
        <taxon>Pseudomonadati</taxon>
        <taxon>Pseudomonadota</taxon>
        <taxon>Alphaproteobacteria</taxon>
        <taxon>Sphingomonadales</taxon>
        <taxon>Sphingomonadaceae</taxon>
        <taxon>Novosphingobium</taxon>
    </lineage>
</organism>
<dbReference type="Pfam" id="PF08447">
    <property type="entry name" value="PAS_3"/>
    <property type="match status" value="1"/>
</dbReference>
<dbReference type="InterPro" id="IPR029787">
    <property type="entry name" value="Nucleotide_cyclase"/>
</dbReference>
<dbReference type="InterPro" id="IPR001633">
    <property type="entry name" value="EAL_dom"/>
</dbReference>
<dbReference type="PROSITE" id="PS50113">
    <property type="entry name" value="PAC"/>
    <property type="match status" value="1"/>
</dbReference>
<dbReference type="InterPro" id="IPR035965">
    <property type="entry name" value="PAS-like_dom_sf"/>
</dbReference>
<accession>A0A7W6C1S0</accession>
<dbReference type="Pfam" id="PF00989">
    <property type="entry name" value="PAS"/>
    <property type="match status" value="1"/>
</dbReference>
<evidence type="ECO:0000313" key="7">
    <source>
        <dbReference type="Proteomes" id="UP000561459"/>
    </source>
</evidence>
<dbReference type="GO" id="GO:0006355">
    <property type="term" value="P:regulation of DNA-templated transcription"/>
    <property type="evidence" value="ECO:0007669"/>
    <property type="project" value="InterPro"/>
</dbReference>
<evidence type="ECO:0000259" key="3">
    <source>
        <dbReference type="PROSITE" id="PS50113"/>
    </source>
</evidence>
<feature type="domain" description="PAS" evidence="2">
    <location>
        <begin position="42"/>
        <end position="113"/>
    </location>
</feature>
<dbReference type="SMART" id="SM00086">
    <property type="entry name" value="PAC"/>
    <property type="match status" value="3"/>
</dbReference>
<dbReference type="Gene3D" id="3.30.70.270">
    <property type="match status" value="1"/>
</dbReference>
<name>A0A7W6C1S0_9SPHN</name>
<dbReference type="PROSITE" id="PS50887">
    <property type="entry name" value="GGDEF"/>
    <property type="match status" value="1"/>
</dbReference>
<keyword evidence="1" id="KW-0175">Coiled coil</keyword>
<protein>
    <submittedName>
        <fullName evidence="6">Diguanylate cyclase (GGDEF)-like protein/PAS domain S-box-containing protein</fullName>
    </submittedName>
</protein>
<dbReference type="InterPro" id="IPR052155">
    <property type="entry name" value="Biofilm_reg_signaling"/>
</dbReference>
<feature type="domain" description="GGDEF" evidence="5">
    <location>
        <begin position="449"/>
        <end position="580"/>
    </location>
</feature>
<dbReference type="InterPro" id="IPR013767">
    <property type="entry name" value="PAS_fold"/>
</dbReference>
<dbReference type="InterPro" id="IPR043128">
    <property type="entry name" value="Rev_trsase/Diguanyl_cyclase"/>
</dbReference>
<dbReference type="PROSITE" id="PS50883">
    <property type="entry name" value="EAL"/>
    <property type="match status" value="1"/>
</dbReference>
<evidence type="ECO:0000256" key="1">
    <source>
        <dbReference type="SAM" id="Coils"/>
    </source>
</evidence>
<dbReference type="SMART" id="SM00091">
    <property type="entry name" value="PAS"/>
    <property type="match status" value="3"/>
</dbReference>
<dbReference type="Gene3D" id="6.10.250.490">
    <property type="match status" value="1"/>
</dbReference>
<dbReference type="SUPFAM" id="SSF141868">
    <property type="entry name" value="EAL domain-like"/>
    <property type="match status" value="1"/>
</dbReference>
<dbReference type="CDD" id="cd01949">
    <property type="entry name" value="GGDEF"/>
    <property type="match status" value="1"/>
</dbReference>
<dbReference type="PROSITE" id="PS50112">
    <property type="entry name" value="PAS"/>
    <property type="match status" value="1"/>
</dbReference>
<dbReference type="InterPro" id="IPR013655">
    <property type="entry name" value="PAS_fold_3"/>
</dbReference>
<reference evidence="6 7" key="1">
    <citation type="submission" date="2020-08" db="EMBL/GenBank/DDBJ databases">
        <title>Genomic Encyclopedia of Type Strains, Phase IV (KMG-IV): sequencing the most valuable type-strain genomes for metagenomic binning, comparative biology and taxonomic classification.</title>
        <authorList>
            <person name="Goeker M."/>
        </authorList>
    </citation>
    <scope>NUCLEOTIDE SEQUENCE [LARGE SCALE GENOMIC DNA]</scope>
    <source>
        <strain evidence="6 7">DSM 27568</strain>
    </source>
</reference>
<dbReference type="Gene3D" id="3.20.20.450">
    <property type="entry name" value="EAL domain"/>
    <property type="match status" value="1"/>
</dbReference>
<dbReference type="InterPro" id="IPR000160">
    <property type="entry name" value="GGDEF_dom"/>
</dbReference>
<dbReference type="EMBL" id="JACIDY010000002">
    <property type="protein sequence ID" value="MBB3939268.1"/>
    <property type="molecule type" value="Genomic_DNA"/>
</dbReference>
<dbReference type="Pfam" id="PF00563">
    <property type="entry name" value="EAL"/>
    <property type="match status" value="1"/>
</dbReference>
<evidence type="ECO:0000259" key="2">
    <source>
        <dbReference type="PROSITE" id="PS50112"/>
    </source>
</evidence>
<dbReference type="Proteomes" id="UP000561459">
    <property type="component" value="Unassembled WGS sequence"/>
</dbReference>
<sequence length="852" mass="94335">MRQAAPPCESQAASALDALHLAGLQRKFQAATSNLNGVSWVASAEFMETLSKSQVGVIHRSSKGTVLAVNAFYQELIGREDEDFAHINIQDHAHPEEAENILHRYRENAVTRQSYQMNRRYVRSDGTERWGTVHVSFLQDGSSIGIVLDETIRRQAEADLRESEEHYRNTVELSPQYAWTTGLDGKMSAISSRWLEKVGAKPGTYLGDVWRSTVHPDNLSDIREAWARAQIDGQPIDVEYRANVGEGYRWFRSRGAPRLDEQGNVVRWYGAVEDIDDRKRAEQALRESEERFRLAAQAAGIGIWDFDTVQNRWEWSAEFKQMLGLPNEVQPDLRLAMTLIVAEDRPALSHLIRTVEANASDHRFEAFLRIHRADDDAIRCLQINGWRIQETHGRVQRVLVTLSDVTEQHNSSARMHWMASHDALTGLPNRGSLNDALEAAIAQARENNESLALVMFDIDGFKEANDTIGHDAGDLLLCGFAKRLERCIGDRGFVARFGGDEFAAFLPRCRADELVALLSPALQDDGGVYHDGIGLDCNATAGAAFFPDHGDTGEDLLKTADVALYAGKASHRGMLTVFRPDMRASIQHRAAMLATARRVINEARVRPFYQPKVSLAGGHVAGFEALLRWQDADGAIRGPDSLSAAFEDLSLAPVLGERMLEAICRDMAHWLNQGLPFGRVAINLSPAEFRREDLFDRVMSQLHRHRVPPSLLELEVTETVFLGRGAETVADVLRKFHDEGLSLALDDFGTGYASLTHLQAFPVDVIKIDRSFVTNLSHGSTNAAIVDAIIGLAGRLGMDVIAEGIETQSEADYLIEHGCGFGQGYLFGAAVAGEAVERRLMQAGTAIIRTAG</sequence>
<dbReference type="CDD" id="cd01948">
    <property type="entry name" value="EAL"/>
    <property type="match status" value="1"/>
</dbReference>
<dbReference type="Gene3D" id="3.30.450.20">
    <property type="entry name" value="PAS domain"/>
    <property type="match status" value="3"/>
</dbReference>
<comment type="caution">
    <text evidence="6">The sequence shown here is derived from an EMBL/GenBank/DDBJ whole genome shotgun (WGS) entry which is preliminary data.</text>
</comment>
<gene>
    <name evidence="6" type="ORF">GGR39_000908</name>
</gene>
<dbReference type="InterPro" id="IPR000014">
    <property type="entry name" value="PAS"/>
</dbReference>
<keyword evidence="7" id="KW-1185">Reference proteome</keyword>
<dbReference type="InterPro" id="IPR035919">
    <property type="entry name" value="EAL_sf"/>
</dbReference>
<evidence type="ECO:0000313" key="6">
    <source>
        <dbReference type="EMBL" id="MBB3939268.1"/>
    </source>
</evidence>
<dbReference type="SUPFAM" id="SSF55073">
    <property type="entry name" value="Nucleotide cyclase"/>
    <property type="match status" value="1"/>
</dbReference>
<dbReference type="SMART" id="SM00052">
    <property type="entry name" value="EAL"/>
    <property type="match status" value="1"/>
</dbReference>
<dbReference type="CDD" id="cd00130">
    <property type="entry name" value="PAS"/>
    <property type="match status" value="2"/>
</dbReference>
<feature type="coiled-coil region" evidence="1">
    <location>
        <begin position="271"/>
        <end position="298"/>
    </location>
</feature>
<feature type="domain" description="EAL" evidence="4">
    <location>
        <begin position="589"/>
        <end position="844"/>
    </location>
</feature>
<dbReference type="PANTHER" id="PTHR44757">
    <property type="entry name" value="DIGUANYLATE CYCLASE DGCP"/>
    <property type="match status" value="1"/>
</dbReference>
<dbReference type="InterPro" id="IPR000700">
    <property type="entry name" value="PAS-assoc_C"/>
</dbReference>
<dbReference type="AlphaFoldDB" id="A0A7W6C1S0"/>
<feature type="domain" description="PAC" evidence="3">
    <location>
        <begin position="234"/>
        <end position="287"/>
    </location>
</feature>
<dbReference type="NCBIfam" id="TIGR00229">
    <property type="entry name" value="sensory_box"/>
    <property type="match status" value="3"/>
</dbReference>
<dbReference type="PANTHER" id="PTHR44757:SF2">
    <property type="entry name" value="BIOFILM ARCHITECTURE MAINTENANCE PROTEIN MBAA"/>
    <property type="match status" value="1"/>
</dbReference>
<dbReference type="Pfam" id="PF00990">
    <property type="entry name" value="GGDEF"/>
    <property type="match status" value="1"/>
</dbReference>
<dbReference type="SMART" id="SM00267">
    <property type="entry name" value="GGDEF"/>
    <property type="match status" value="1"/>
</dbReference>
<dbReference type="SUPFAM" id="SSF55785">
    <property type="entry name" value="PYP-like sensor domain (PAS domain)"/>
    <property type="match status" value="3"/>
</dbReference>
<proteinExistence type="predicted"/>
<dbReference type="NCBIfam" id="TIGR00254">
    <property type="entry name" value="GGDEF"/>
    <property type="match status" value="1"/>
</dbReference>
<evidence type="ECO:0000259" key="4">
    <source>
        <dbReference type="PROSITE" id="PS50883"/>
    </source>
</evidence>